<accession>A0A1W6Z5Z3</accession>
<proteinExistence type="predicted"/>
<dbReference type="InterPro" id="IPR022966">
    <property type="entry name" value="RNase_II/R_CS"/>
</dbReference>
<protein>
    <submittedName>
        <fullName evidence="4">Ribonuclease II</fullName>
    </submittedName>
</protein>
<gene>
    <name evidence="4" type="ORF">CAL13_18390</name>
</gene>
<dbReference type="PANTHER" id="PTHR23355:SF9">
    <property type="entry name" value="DIS3-LIKE EXONUCLEASE 2"/>
    <property type="match status" value="1"/>
</dbReference>
<feature type="region of interest" description="Disordered" evidence="2">
    <location>
        <begin position="668"/>
        <end position="688"/>
    </location>
</feature>
<sequence length="688" mass="75528">MHVFYEDDGQFKAGHILSESDASLQVESESGKRSKIKRANALFTFSSPEPAELLKQAEAAAADIDLQFLWECAPQEEFDSPALAAEYYGHPPSPTEQAALLLRLHGAPAYFHRRGKGRYRPAPPDILAAALAAIEKKQKQAAQQQEWVDEMVAGRLPPEIAGMAESLVVRPDKNTMQWKALEAACSRLQKSADRLLLDLGAFPHALALHKRRFLAQYFPRGTGFPEVAVPAPERELPLADAEIYSVDDVTTTEIDDALSVSSLPDGKLRVGIHVAAPGLSVTRGSELDKLARARLSTVYMPGDKIPMQPEAVIQAFSLDAGREVPALSLYAVADPQTGEILESESRVERIVVRENLRHNLLDEVISEAALDDPQADLPYGHWLRPLWRLAQALSARRDAARGKPENNTRVEYSFYLDGDPDDPDTPVRLVPRRRNAPLDRMVAEYMILANNLWGGLLARHGVPGIYRSQQAGRVRMSTQPLPHEAIGVPQYAWCTSPLRRYVDLVNQWQLIAAVDNGVSARLAAPFKPKDADLFAIIGAFDAQYAAWGEFQNTMERYWCLRWLAQQNIQRTTASVLRDDLVRLNNAPLVTRVGGMPALARGTQVEIDLLGCDELTLELECRFIGELAAPAAADLGADEETPGETSADVVDAAELDAVARMPSEAIDAVEAAQPGAVVDESGTEKNKAE</sequence>
<dbReference type="GO" id="GO:0005829">
    <property type="term" value="C:cytosol"/>
    <property type="evidence" value="ECO:0007669"/>
    <property type="project" value="TreeGrafter"/>
</dbReference>
<dbReference type="EMBL" id="CP021109">
    <property type="protein sequence ID" value="ARP88815.1"/>
    <property type="molecule type" value="Genomic_DNA"/>
</dbReference>
<dbReference type="GO" id="GO:0003723">
    <property type="term" value="F:RNA binding"/>
    <property type="evidence" value="ECO:0007669"/>
    <property type="project" value="InterPro"/>
</dbReference>
<dbReference type="GO" id="GO:0004527">
    <property type="term" value="F:exonuclease activity"/>
    <property type="evidence" value="ECO:0007669"/>
    <property type="project" value="UniProtKB-KW"/>
</dbReference>
<feature type="domain" description="RNB" evidence="3">
    <location>
        <begin position="235"/>
        <end position="516"/>
    </location>
</feature>
<evidence type="ECO:0000259" key="3">
    <source>
        <dbReference type="SMART" id="SM00955"/>
    </source>
</evidence>
<dbReference type="Pfam" id="PF00773">
    <property type="entry name" value="RNB"/>
    <property type="match status" value="2"/>
</dbReference>
<dbReference type="PANTHER" id="PTHR23355">
    <property type="entry name" value="RIBONUCLEASE"/>
    <property type="match status" value="1"/>
</dbReference>
<keyword evidence="1" id="KW-0269">Exonuclease</keyword>
<keyword evidence="1" id="KW-0540">Nuclease</keyword>
<dbReference type="SUPFAM" id="SSF50249">
    <property type="entry name" value="Nucleic acid-binding proteins"/>
    <property type="match status" value="1"/>
</dbReference>
<dbReference type="SMART" id="SM00955">
    <property type="entry name" value="RNB"/>
    <property type="match status" value="1"/>
</dbReference>
<keyword evidence="1" id="KW-0378">Hydrolase</keyword>
<dbReference type="GO" id="GO:0006402">
    <property type="term" value="P:mRNA catabolic process"/>
    <property type="evidence" value="ECO:0007669"/>
    <property type="project" value="TreeGrafter"/>
</dbReference>
<dbReference type="AlphaFoldDB" id="A0A1W6Z5Z3"/>
<name>A0A1W6Z5Z3_9BORD</name>
<evidence type="ECO:0000256" key="1">
    <source>
        <dbReference type="ARBA" id="ARBA00022839"/>
    </source>
</evidence>
<dbReference type="PROSITE" id="PS01175">
    <property type="entry name" value="RIBONUCLEASE_II"/>
    <property type="match status" value="1"/>
</dbReference>
<dbReference type="InterPro" id="IPR050180">
    <property type="entry name" value="RNR_Ribonuclease"/>
</dbReference>
<dbReference type="InterPro" id="IPR012340">
    <property type="entry name" value="NA-bd_OB-fold"/>
</dbReference>
<evidence type="ECO:0000313" key="5">
    <source>
        <dbReference type="Proteomes" id="UP000194139"/>
    </source>
</evidence>
<dbReference type="Proteomes" id="UP000194139">
    <property type="component" value="Chromosome"/>
</dbReference>
<dbReference type="InterPro" id="IPR001900">
    <property type="entry name" value="RNase_II/R"/>
</dbReference>
<reference evidence="4 5" key="1">
    <citation type="submission" date="2017-05" db="EMBL/GenBank/DDBJ databases">
        <title>Complete and WGS of Bordetella genogroups.</title>
        <authorList>
            <person name="Spilker T."/>
            <person name="LiPuma J."/>
        </authorList>
    </citation>
    <scope>NUCLEOTIDE SEQUENCE [LARGE SCALE GENOMIC DNA]</scope>
    <source>
        <strain evidence="4 5">AU17164</strain>
    </source>
</reference>
<organism evidence="4 5">
    <name type="scientific">Bordetella genomosp. 9</name>
    <dbReference type="NCBI Taxonomy" id="1416803"/>
    <lineage>
        <taxon>Bacteria</taxon>
        <taxon>Pseudomonadati</taxon>
        <taxon>Pseudomonadota</taxon>
        <taxon>Betaproteobacteria</taxon>
        <taxon>Burkholderiales</taxon>
        <taxon>Alcaligenaceae</taxon>
        <taxon>Bordetella</taxon>
    </lineage>
</organism>
<evidence type="ECO:0000256" key="2">
    <source>
        <dbReference type="SAM" id="MobiDB-lite"/>
    </source>
</evidence>
<evidence type="ECO:0000313" key="4">
    <source>
        <dbReference type="EMBL" id="ARP88815.1"/>
    </source>
</evidence>
<dbReference type="GO" id="GO:0004540">
    <property type="term" value="F:RNA nuclease activity"/>
    <property type="evidence" value="ECO:0007669"/>
    <property type="project" value="InterPro"/>
</dbReference>
<keyword evidence="5" id="KW-1185">Reference proteome</keyword>
<dbReference type="RefSeq" id="WP_086073726.1">
    <property type="nucleotide sequence ID" value="NZ_CP021109.1"/>
</dbReference>